<dbReference type="EMBL" id="CAICTM010000159">
    <property type="protein sequence ID" value="CAB9503257.1"/>
    <property type="molecule type" value="Genomic_DNA"/>
</dbReference>
<name>A0A9N8DIC2_9STRA</name>
<dbReference type="OrthoDB" id="40315at2759"/>
<evidence type="ECO:0000313" key="2">
    <source>
        <dbReference type="Proteomes" id="UP001153069"/>
    </source>
</evidence>
<keyword evidence="2" id="KW-1185">Reference proteome</keyword>
<reference evidence="1" key="1">
    <citation type="submission" date="2020-06" db="EMBL/GenBank/DDBJ databases">
        <authorList>
            <consortium name="Plant Systems Biology data submission"/>
        </authorList>
    </citation>
    <scope>NUCLEOTIDE SEQUENCE</scope>
    <source>
        <strain evidence="1">D6</strain>
    </source>
</reference>
<sequence>MSRESFSKIRESHKKTDDGLTCAPIGFIMDEIEPHCVYTADEMLLEGLKLAGYKEERVANWKEKSKVDKFRSRYGSVPVVLCEIWEDLQTTEDLETRIPPKKLKLNYYLMAHHFLKRYPVETERESAYQSTAKTQREWVWYYVNKIGRLHIEKIGWGEEEEGDDIWVCTVDGTMSQAYEQMHPDIAKDPAMFDFKHHTAGYNTEIVLSIFRSQVLQFRPAEKAGDWPDRVIFRDNGGLRDKLRATEKKCIADGGYHAKEDNDVLSTPNGHDHPSVRKFKSRALKRHENFNSMLKSFKCCDDTHRHGQFRLQECITAVVVICQYQMENGNPLWNIYAGDM</sequence>
<dbReference type="AlphaFoldDB" id="A0A9N8DIC2"/>
<comment type="caution">
    <text evidence="1">The sequence shown here is derived from an EMBL/GenBank/DDBJ whole genome shotgun (WGS) entry which is preliminary data.</text>
</comment>
<dbReference type="Proteomes" id="UP001153069">
    <property type="component" value="Unassembled WGS sequence"/>
</dbReference>
<protein>
    <submittedName>
        <fullName evidence="1">Uncharacterized protein</fullName>
    </submittedName>
</protein>
<accession>A0A9N8DIC2</accession>
<gene>
    <name evidence="1" type="ORF">SEMRO_160_G072231.1</name>
</gene>
<evidence type="ECO:0000313" key="1">
    <source>
        <dbReference type="EMBL" id="CAB9503257.1"/>
    </source>
</evidence>
<proteinExistence type="predicted"/>
<organism evidence="1 2">
    <name type="scientific">Seminavis robusta</name>
    <dbReference type="NCBI Taxonomy" id="568900"/>
    <lineage>
        <taxon>Eukaryota</taxon>
        <taxon>Sar</taxon>
        <taxon>Stramenopiles</taxon>
        <taxon>Ochrophyta</taxon>
        <taxon>Bacillariophyta</taxon>
        <taxon>Bacillariophyceae</taxon>
        <taxon>Bacillariophycidae</taxon>
        <taxon>Naviculales</taxon>
        <taxon>Naviculaceae</taxon>
        <taxon>Seminavis</taxon>
    </lineage>
</organism>